<keyword evidence="2" id="KW-1185">Reference proteome</keyword>
<proteinExistence type="predicted"/>
<organism evidence="1 2">
    <name type="scientific">Somion occarium</name>
    <dbReference type="NCBI Taxonomy" id="3059160"/>
    <lineage>
        <taxon>Eukaryota</taxon>
        <taxon>Fungi</taxon>
        <taxon>Dikarya</taxon>
        <taxon>Basidiomycota</taxon>
        <taxon>Agaricomycotina</taxon>
        <taxon>Agaricomycetes</taxon>
        <taxon>Polyporales</taxon>
        <taxon>Cerrenaceae</taxon>
        <taxon>Somion</taxon>
    </lineage>
</organism>
<reference evidence="2" key="1">
    <citation type="submission" date="2024-04" db="EMBL/GenBank/DDBJ databases">
        <authorList>
            <person name="Shaw F."/>
            <person name="Minotto A."/>
        </authorList>
    </citation>
    <scope>NUCLEOTIDE SEQUENCE [LARGE SCALE GENOMIC DNA]</scope>
</reference>
<dbReference type="Proteomes" id="UP001497453">
    <property type="component" value="Chromosome 11"/>
</dbReference>
<protein>
    <submittedName>
        <fullName evidence="1">Uncharacterized protein</fullName>
    </submittedName>
</protein>
<dbReference type="EMBL" id="OZ037954">
    <property type="protein sequence ID" value="CAL1698870.1"/>
    <property type="molecule type" value="Genomic_DNA"/>
</dbReference>
<evidence type="ECO:0000313" key="1">
    <source>
        <dbReference type="EMBL" id="CAL1698870.1"/>
    </source>
</evidence>
<evidence type="ECO:0000313" key="2">
    <source>
        <dbReference type="Proteomes" id="UP001497453"/>
    </source>
</evidence>
<name>A0ABP1CT66_9APHY</name>
<sequence>MEPTVANRDFMFAGPPLLVKPFVSRVLEKLRRTDVDADFANEYVHCLRNTWLRQGNILRGQGFTDLQRTFVECGVVETFLYFTQNPRSTSDLAIATYLAMDTFQYLVRAANLDQRRKLHDQLMQHSALEIAIDKVDNHELCLHRTVGKGTIRILSQALFLGETMSSRRAADLIEKLCKWTLEGPDRDSQELLEPDKTWQSQMMVGLFNMPGSVFPLDGVPGFQVPLEGKQKDDYEAEYDATIETIEIVISSPDWSRKLVDVWTKLENEKPSDIKRVFGKVATDYYAVEPSEESTLRSAFSYRGHVRLGILRLIASSTYVDTVKDTDLLSFLRVAYLGSQKFKSPAEIERSGQPSDRHVWVERNEEISRVPFWAAEIGATVDFVAFIARESVTGPIAFVRLFTKLIERGLLEQSQSWTTLPEGILPSTTLKQVKQILSPEIVKKVLSLAMKRITAYREVGRDFVQMEKNNRIAYLVYLHGAELGWDLLELNRTSGGKYTTDIRGARKELVLCLGNAAEMCIRLSKFRRALVSATAVNQVIQDASQDEGITTDLAEKNKRRLAEAKRKIDELGI</sequence>
<gene>
    <name evidence="1" type="ORF">GFSPODELE1_LOCUS2369</name>
</gene>
<accession>A0ABP1CT66</accession>